<feature type="compositionally biased region" description="Basic residues" evidence="5">
    <location>
        <begin position="79"/>
        <end position="88"/>
    </location>
</feature>
<dbReference type="SMART" id="SM00360">
    <property type="entry name" value="RRM"/>
    <property type="match status" value="2"/>
</dbReference>
<accession>A0A0B7BBJ2</accession>
<dbReference type="GO" id="GO:0005730">
    <property type="term" value="C:nucleolus"/>
    <property type="evidence" value="ECO:0007669"/>
    <property type="project" value="TreeGrafter"/>
</dbReference>
<dbReference type="Gene3D" id="3.30.70.330">
    <property type="match status" value="2"/>
</dbReference>
<reference evidence="7" key="1">
    <citation type="submission" date="2014-12" db="EMBL/GenBank/DDBJ databases">
        <title>Insight into the proteome of Arion vulgaris.</title>
        <authorList>
            <person name="Aradska J."/>
            <person name="Bulat T."/>
            <person name="Smidak R."/>
            <person name="Sarate P."/>
            <person name="Gangsoo J."/>
            <person name="Sialana F."/>
            <person name="Bilban M."/>
            <person name="Lubec G."/>
        </authorList>
    </citation>
    <scope>NUCLEOTIDE SEQUENCE</scope>
    <source>
        <tissue evidence="7">Skin</tissue>
    </source>
</reference>
<feature type="domain" description="RRM" evidence="6">
    <location>
        <begin position="219"/>
        <end position="294"/>
    </location>
</feature>
<sequence>MANNGTVQNRKRKQPGSDLQSPVIKSVKTKKQKPKAKVNKTKAQVKQESEDEVQDSDFEDEDNSNDDEEDVKPPSKSAKSGKQKKLKQKNTPNLVDTSSSPGSNKDPASADQIRKGDRDGRTLFVKNLPNNCSVKQIKAISKDIKQVRMRPTTTLINQKRVRFTYAYLEFANEVLAEKNFHILAETVMKGNKLIVDYVGNKSTFISERMKTEPEQIDDQRLYVTGLPDDATEEEFQKLFPDSTEVVLPRRKKDKKLFGYGFVQFDNVEDAKKAHSSGKNLSLRKSKLVVLYAKKAKDLALKKKNKLENKGAEPTAKKETDDDDDNEVEPDNKEESDMEDDDEDDDDDDDDD</sequence>
<dbReference type="PROSITE" id="PS50102">
    <property type="entry name" value="RRM"/>
    <property type="match status" value="1"/>
</dbReference>
<feature type="compositionally biased region" description="Polar residues" evidence="5">
    <location>
        <begin position="90"/>
        <end position="103"/>
    </location>
</feature>
<dbReference type="InterPro" id="IPR000504">
    <property type="entry name" value="RRM_dom"/>
</dbReference>
<dbReference type="SUPFAM" id="SSF54928">
    <property type="entry name" value="RNA-binding domain, RBD"/>
    <property type="match status" value="2"/>
</dbReference>
<feature type="compositionally biased region" description="Basic residues" evidence="5">
    <location>
        <begin position="27"/>
        <end position="40"/>
    </location>
</feature>
<dbReference type="EMBL" id="HACG01043538">
    <property type="protein sequence ID" value="CEK90403.1"/>
    <property type="molecule type" value="Transcribed_RNA"/>
</dbReference>
<dbReference type="PANTHER" id="PTHR48039">
    <property type="entry name" value="RNA-BINDING MOTIF PROTEIN 14B"/>
    <property type="match status" value="1"/>
</dbReference>
<evidence type="ECO:0000256" key="3">
    <source>
        <dbReference type="ARBA" id="ARBA00023242"/>
    </source>
</evidence>
<evidence type="ECO:0000256" key="5">
    <source>
        <dbReference type="SAM" id="MobiDB-lite"/>
    </source>
</evidence>
<evidence type="ECO:0000259" key="6">
    <source>
        <dbReference type="PROSITE" id="PS50102"/>
    </source>
</evidence>
<dbReference type="InterPro" id="IPR051945">
    <property type="entry name" value="RRM_MRD1_RNA_proc_ribogen"/>
</dbReference>
<keyword evidence="3" id="KW-0539">Nucleus</keyword>
<protein>
    <recommendedName>
        <fullName evidence="6">RRM domain-containing protein</fullName>
    </recommendedName>
</protein>
<dbReference type="CDD" id="cd00590">
    <property type="entry name" value="RRM_SF"/>
    <property type="match status" value="1"/>
</dbReference>
<evidence type="ECO:0000256" key="4">
    <source>
        <dbReference type="PROSITE-ProRule" id="PRU00176"/>
    </source>
</evidence>
<keyword evidence="2 4" id="KW-0694">RNA-binding</keyword>
<proteinExistence type="predicted"/>
<feature type="compositionally biased region" description="Basic and acidic residues" evidence="5">
    <location>
        <begin position="302"/>
        <end position="319"/>
    </location>
</feature>
<dbReference type="Pfam" id="PF00076">
    <property type="entry name" value="RRM_1"/>
    <property type="match status" value="1"/>
</dbReference>
<dbReference type="InterPro" id="IPR035979">
    <property type="entry name" value="RBD_domain_sf"/>
</dbReference>
<feature type="compositionally biased region" description="Acidic residues" evidence="5">
    <location>
        <begin position="335"/>
        <end position="351"/>
    </location>
</feature>
<dbReference type="AlphaFoldDB" id="A0A0B7BBJ2"/>
<name>A0A0B7BBJ2_9EUPU</name>
<dbReference type="InterPro" id="IPR012677">
    <property type="entry name" value="Nucleotide-bd_a/b_plait_sf"/>
</dbReference>
<feature type="compositionally biased region" description="Acidic residues" evidence="5">
    <location>
        <begin position="49"/>
        <end position="70"/>
    </location>
</feature>
<comment type="subcellular location">
    <subcellularLocation>
        <location evidence="1">Nucleus</location>
    </subcellularLocation>
</comment>
<feature type="region of interest" description="Disordered" evidence="5">
    <location>
        <begin position="1"/>
        <end position="117"/>
    </location>
</feature>
<evidence type="ECO:0000313" key="7">
    <source>
        <dbReference type="EMBL" id="CEK90403.1"/>
    </source>
</evidence>
<organism evidence="7">
    <name type="scientific">Arion vulgaris</name>
    <dbReference type="NCBI Taxonomy" id="1028688"/>
    <lineage>
        <taxon>Eukaryota</taxon>
        <taxon>Metazoa</taxon>
        <taxon>Spiralia</taxon>
        <taxon>Lophotrochozoa</taxon>
        <taxon>Mollusca</taxon>
        <taxon>Gastropoda</taxon>
        <taxon>Heterobranchia</taxon>
        <taxon>Euthyneura</taxon>
        <taxon>Panpulmonata</taxon>
        <taxon>Eupulmonata</taxon>
        <taxon>Stylommatophora</taxon>
        <taxon>Helicina</taxon>
        <taxon>Arionoidea</taxon>
        <taxon>Arionidae</taxon>
        <taxon>Arion</taxon>
    </lineage>
</organism>
<evidence type="ECO:0000256" key="1">
    <source>
        <dbReference type="ARBA" id="ARBA00004123"/>
    </source>
</evidence>
<dbReference type="PANTHER" id="PTHR48039:SF4">
    <property type="entry name" value="RRM DOMAIN-CONTAINING PROTEIN"/>
    <property type="match status" value="1"/>
</dbReference>
<gene>
    <name evidence="7" type="primary">ORF176594</name>
</gene>
<feature type="non-terminal residue" evidence="7">
    <location>
        <position position="351"/>
    </location>
</feature>
<evidence type="ECO:0000256" key="2">
    <source>
        <dbReference type="ARBA" id="ARBA00022884"/>
    </source>
</evidence>
<feature type="region of interest" description="Disordered" evidence="5">
    <location>
        <begin position="302"/>
        <end position="351"/>
    </location>
</feature>
<dbReference type="GO" id="GO:0003729">
    <property type="term" value="F:mRNA binding"/>
    <property type="evidence" value="ECO:0007669"/>
    <property type="project" value="TreeGrafter"/>
</dbReference>